<feature type="binding site" evidence="8">
    <location>
        <begin position="189"/>
        <end position="190"/>
    </location>
    <ligand>
        <name>substrate</name>
    </ligand>
</feature>
<dbReference type="UniPathway" id="UPA00219"/>
<evidence type="ECO:0000256" key="6">
    <source>
        <dbReference type="ARBA" id="ARBA00023316"/>
    </source>
</evidence>
<evidence type="ECO:0000256" key="5">
    <source>
        <dbReference type="ARBA" id="ARBA00023235"/>
    </source>
</evidence>
<evidence type="ECO:0000256" key="4">
    <source>
        <dbReference type="ARBA" id="ARBA00022984"/>
    </source>
</evidence>
<dbReference type="PROSITE" id="PS00923">
    <property type="entry name" value="ASP_GLU_RACEMASE_1"/>
    <property type="match status" value="1"/>
</dbReference>
<feature type="active site" description="Proton donor/acceptor" evidence="8">
    <location>
        <position position="78"/>
    </location>
</feature>
<comment type="catalytic activity">
    <reaction evidence="1 8">
        <text>L-glutamate = D-glutamate</text>
        <dbReference type="Rhea" id="RHEA:12813"/>
        <dbReference type="ChEBI" id="CHEBI:29985"/>
        <dbReference type="ChEBI" id="CHEBI:29986"/>
        <dbReference type="EC" id="5.1.1.3"/>
    </reaction>
</comment>
<dbReference type="InterPro" id="IPR018187">
    <property type="entry name" value="Asp/Glu_racemase_AS_1"/>
</dbReference>
<dbReference type="STRING" id="92487.SAMN02745130_01488"/>
<evidence type="ECO:0000256" key="8">
    <source>
        <dbReference type="HAMAP-Rule" id="MF_00258"/>
    </source>
</evidence>
<gene>
    <name evidence="8" type="primary">murI</name>
    <name evidence="9" type="ORF">SAMN02745130_01488</name>
</gene>
<dbReference type="GO" id="GO:0071555">
    <property type="term" value="P:cell wall organization"/>
    <property type="evidence" value="ECO:0007669"/>
    <property type="project" value="UniProtKB-KW"/>
</dbReference>
<reference evidence="10" key="1">
    <citation type="submission" date="2017-02" db="EMBL/GenBank/DDBJ databases">
        <authorList>
            <person name="Varghese N."/>
            <person name="Submissions S."/>
        </authorList>
    </citation>
    <scope>NUCLEOTIDE SEQUENCE [LARGE SCALE GENOMIC DNA]</scope>
    <source>
        <strain evidence="10">ATCC 49788</strain>
    </source>
</reference>
<name>A0A1T4WD32_9GAMM</name>
<dbReference type="FunFam" id="3.40.50.1860:FF:000002">
    <property type="entry name" value="Glutamate racemase"/>
    <property type="match status" value="1"/>
</dbReference>
<keyword evidence="5 8" id="KW-0413">Isomerase</keyword>
<dbReference type="Pfam" id="PF01177">
    <property type="entry name" value="Asp_Glu_race"/>
    <property type="match status" value="1"/>
</dbReference>
<comment type="function">
    <text evidence="8">Provides the (R)-glutamate required for cell wall biosynthesis.</text>
</comment>
<dbReference type="HAMAP" id="MF_00258">
    <property type="entry name" value="Glu_racemase"/>
    <property type="match status" value="1"/>
</dbReference>
<dbReference type="Gene3D" id="3.40.50.1860">
    <property type="match status" value="2"/>
</dbReference>
<dbReference type="EMBL" id="FUYB01000005">
    <property type="protein sequence ID" value="SKA75232.1"/>
    <property type="molecule type" value="Genomic_DNA"/>
</dbReference>
<dbReference type="InterPro" id="IPR001920">
    <property type="entry name" value="Asp/Glu_race"/>
</dbReference>
<feature type="binding site" evidence="8">
    <location>
        <begin position="47"/>
        <end position="48"/>
    </location>
    <ligand>
        <name>substrate</name>
    </ligand>
</feature>
<dbReference type="RefSeq" id="WP_078922129.1">
    <property type="nucleotide sequence ID" value="NZ_FUYB01000005.1"/>
</dbReference>
<evidence type="ECO:0000313" key="10">
    <source>
        <dbReference type="Proteomes" id="UP000190460"/>
    </source>
</evidence>
<dbReference type="GO" id="GO:0008881">
    <property type="term" value="F:glutamate racemase activity"/>
    <property type="evidence" value="ECO:0007669"/>
    <property type="project" value="UniProtKB-UniRule"/>
</dbReference>
<feature type="binding site" evidence="8">
    <location>
        <begin position="15"/>
        <end position="16"/>
    </location>
    <ligand>
        <name>substrate</name>
    </ligand>
</feature>
<dbReference type="NCBIfam" id="TIGR00067">
    <property type="entry name" value="glut_race"/>
    <property type="match status" value="1"/>
</dbReference>
<comment type="pathway">
    <text evidence="8">Cell wall biogenesis; peptidoglycan biosynthesis.</text>
</comment>
<comment type="similarity">
    <text evidence="8">Belongs to the aspartate/glutamate racemases family.</text>
</comment>
<keyword evidence="3 8" id="KW-0133">Cell shape</keyword>
<dbReference type="Proteomes" id="UP000190460">
    <property type="component" value="Unassembled WGS sequence"/>
</dbReference>
<organism evidence="9 10">
    <name type="scientific">Thiothrix eikelboomii</name>
    <dbReference type="NCBI Taxonomy" id="92487"/>
    <lineage>
        <taxon>Bacteria</taxon>
        <taxon>Pseudomonadati</taxon>
        <taxon>Pseudomonadota</taxon>
        <taxon>Gammaproteobacteria</taxon>
        <taxon>Thiotrichales</taxon>
        <taxon>Thiotrichaceae</taxon>
        <taxon>Thiothrix</taxon>
    </lineage>
</organism>
<sequence>MFKRSKQSAPIGVFDSGLGGISVLHEIHRLLPHEDLIYIADSGHAPYGSKSTTYITQRCLQLSQFLLGQGAKMLVVACNTATAHAIDTLRQQLTVPVIGIEPAVKPAARLTRTGVIGVLATQQTVQSQRLQRLIQEYASGIKVVTQACPGLVEHVERGDFSSPTLNSLLERYTQPVVEQGADVLVLGCTHYPFLVASLREQIGCDITILETSNAVALHVQRLLDKYALNSRTEQSGLVYFYSSKDEAVHWQSMQLLWQQNIDHAMLPEPYLTIPAQMPVQDQQ</sequence>
<dbReference type="GO" id="GO:0009252">
    <property type="term" value="P:peptidoglycan biosynthetic process"/>
    <property type="evidence" value="ECO:0007669"/>
    <property type="project" value="UniProtKB-UniRule"/>
</dbReference>
<evidence type="ECO:0000256" key="1">
    <source>
        <dbReference type="ARBA" id="ARBA00001602"/>
    </source>
</evidence>
<dbReference type="PANTHER" id="PTHR21198">
    <property type="entry name" value="GLUTAMATE RACEMASE"/>
    <property type="match status" value="1"/>
</dbReference>
<keyword evidence="4 8" id="KW-0573">Peptidoglycan synthesis</keyword>
<evidence type="ECO:0000256" key="2">
    <source>
        <dbReference type="ARBA" id="ARBA00013090"/>
    </source>
</evidence>
<dbReference type="GO" id="GO:0008360">
    <property type="term" value="P:regulation of cell shape"/>
    <property type="evidence" value="ECO:0007669"/>
    <property type="project" value="UniProtKB-KW"/>
</dbReference>
<evidence type="ECO:0000256" key="7">
    <source>
        <dbReference type="ARBA" id="ARBA00070053"/>
    </source>
</evidence>
<feature type="binding site" evidence="8">
    <location>
        <begin position="79"/>
        <end position="80"/>
    </location>
    <ligand>
        <name>substrate</name>
    </ligand>
</feature>
<dbReference type="InterPro" id="IPR033134">
    <property type="entry name" value="Asp/Glu_racemase_AS_2"/>
</dbReference>
<dbReference type="SUPFAM" id="SSF53681">
    <property type="entry name" value="Aspartate/glutamate racemase"/>
    <property type="match status" value="2"/>
</dbReference>
<dbReference type="PROSITE" id="PS00924">
    <property type="entry name" value="ASP_GLU_RACEMASE_2"/>
    <property type="match status" value="1"/>
</dbReference>
<dbReference type="AlphaFoldDB" id="A0A1T4WD32"/>
<dbReference type="InterPro" id="IPR004391">
    <property type="entry name" value="Glu_race"/>
</dbReference>
<proteinExistence type="inferred from homology"/>
<accession>A0A1T4WD32</accession>
<evidence type="ECO:0000256" key="3">
    <source>
        <dbReference type="ARBA" id="ARBA00022960"/>
    </source>
</evidence>
<dbReference type="EC" id="5.1.1.3" evidence="2 8"/>
<dbReference type="InterPro" id="IPR015942">
    <property type="entry name" value="Asp/Glu/hydantoin_racemase"/>
</dbReference>
<keyword evidence="10" id="KW-1185">Reference proteome</keyword>
<dbReference type="OrthoDB" id="9801055at2"/>
<evidence type="ECO:0000313" key="9">
    <source>
        <dbReference type="EMBL" id="SKA75232.1"/>
    </source>
</evidence>
<dbReference type="PANTHER" id="PTHR21198:SF2">
    <property type="entry name" value="GLUTAMATE RACEMASE"/>
    <property type="match status" value="1"/>
</dbReference>
<protein>
    <recommendedName>
        <fullName evidence="7 8">Glutamate racemase</fullName>
        <ecNumber evidence="2 8">5.1.1.3</ecNumber>
    </recommendedName>
</protein>
<feature type="active site" description="Proton donor/acceptor" evidence="8">
    <location>
        <position position="188"/>
    </location>
</feature>
<keyword evidence="6 8" id="KW-0961">Cell wall biogenesis/degradation</keyword>